<protein>
    <submittedName>
        <fullName evidence="2">Uncharacterized protein</fullName>
    </submittedName>
</protein>
<proteinExistence type="predicted"/>
<evidence type="ECO:0000313" key="2">
    <source>
        <dbReference type="EMBL" id="ETJ15896.1"/>
    </source>
</evidence>
<evidence type="ECO:0000256" key="1">
    <source>
        <dbReference type="SAM" id="Phobius"/>
    </source>
</evidence>
<keyword evidence="1" id="KW-0812">Transmembrane</keyword>
<keyword evidence="1" id="KW-1133">Transmembrane helix</keyword>
<accession>W1WD98</accession>
<comment type="caution">
    <text evidence="2">The sequence shown here is derived from an EMBL/GenBank/DDBJ whole genome shotgun (WGS) entry which is preliminary data.</text>
</comment>
<gene>
    <name evidence="2" type="ORF">Q604_UNBc4C00173G0001</name>
</gene>
<reference evidence="2" key="1">
    <citation type="submission" date="2013-12" db="EMBL/GenBank/DDBJ databases">
        <title>A Varibaculum cambriense genome reconstructed from a premature infant gut community with otherwise low bacterial novelty that shifts toward anaerobic metabolism during the third week of life.</title>
        <authorList>
            <person name="Brown C.T."/>
            <person name="Sharon I."/>
            <person name="Thomas B.C."/>
            <person name="Castelle C.J."/>
            <person name="Morowitz M.J."/>
            <person name="Banfield J.F."/>
        </authorList>
    </citation>
    <scope>NUCLEOTIDE SEQUENCE</scope>
</reference>
<dbReference type="AlphaFoldDB" id="W1WD98"/>
<feature type="non-terminal residue" evidence="2">
    <location>
        <position position="97"/>
    </location>
</feature>
<feature type="transmembrane region" description="Helical" evidence="1">
    <location>
        <begin position="79"/>
        <end position="96"/>
    </location>
</feature>
<name>W1WD98_9ZZZZ</name>
<dbReference type="EMBL" id="AZMM01018954">
    <property type="protein sequence ID" value="ETJ15896.1"/>
    <property type="molecule type" value="Genomic_DNA"/>
</dbReference>
<keyword evidence="1" id="KW-0472">Membrane</keyword>
<organism evidence="2">
    <name type="scientific">human gut metagenome</name>
    <dbReference type="NCBI Taxonomy" id="408170"/>
    <lineage>
        <taxon>unclassified sequences</taxon>
        <taxon>metagenomes</taxon>
        <taxon>organismal metagenomes</taxon>
    </lineage>
</organism>
<sequence>MVYSLDFKFVLGYNDRFSGCVDDSYRRYAIFDFEERFVATWAQLIVPVFNHLCFPGFQVNYRDSVVVAPGTTTLKHENIAVIFIVELILCLAIHTVN</sequence>